<dbReference type="Pfam" id="PF16073">
    <property type="entry name" value="SAT"/>
    <property type="match status" value="1"/>
</dbReference>
<feature type="domain" description="Carrier" evidence="6">
    <location>
        <begin position="1668"/>
        <end position="1745"/>
    </location>
</feature>
<accession>A0ABQ8FU85</accession>
<dbReference type="InterPro" id="IPR029058">
    <property type="entry name" value="AB_hydrolase_fold"/>
</dbReference>
<dbReference type="InterPro" id="IPR016036">
    <property type="entry name" value="Malonyl_transacylase_ACP-bd"/>
</dbReference>
<feature type="domain" description="PKS/mFAS DH" evidence="8">
    <location>
        <begin position="1278"/>
        <end position="1589"/>
    </location>
</feature>
<feature type="region of interest" description="Disordered" evidence="5">
    <location>
        <begin position="1766"/>
        <end position="1813"/>
    </location>
</feature>
<feature type="compositionally biased region" description="Basic and acidic residues" evidence="5">
    <location>
        <begin position="1788"/>
        <end position="1800"/>
    </location>
</feature>
<dbReference type="CDD" id="cd00833">
    <property type="entry name" value="PKS"/>
    <property type="match status" value="1"/>
</dbReference>
<dbReference type="Gene3D" id="1.10.1200.10">
    <property type="entry name" value="ACP-like"/>
    <property type="match status" value="1"/>
</dbReference>
<dbReference type="SUPFAM" id="SSF53901">
    <property type="entry name" value="Thiolase-like"/>
    <property type="match status" value="1"/>
</dbReference>
<evidence type="ECO:0000256" key="2">
    <source>
        <dbReference type="ARBA" id="ARBA00022553"/>
    </source>
</evidence>
<evidence type="ECO:0000256" key="4">
    <source>
        <dbReference type="PROSITE-ProRule" id="PRU01363"/>
    </source>
</evidence>
<feature type="domain" description="Ketosynthase family 3 (KS3)" evidence="7">
    <location>
        <begin position="365"/>
        <end position="797"/>
    </location>
</feature>
<dbReference type="Pfam" id="PF00975">
    <property type="entry name" value="Thioesterase"/>
    <property type="match status" value="1"/>
</dbReference>
<keyword evidence="10" id="KW-1185">Reference proteome</keyword>
<dbReference type="InterPro" id="IPR014030">
    <property type="entry name" value="Ketoacyl_synth_N"/>
</dbReference>
<dbReference type="PROSITE" id="PS00606">
    <property type="entry name" value="KS3_1"/>
    <property type="match status" value="1"/>
</dbReference>
<evidence type="ECO:0000256" key="3">
    <source>
        <dbReference type="ARBA" id="ARBA00022679"/>
    </source>
</evidence>
<dbReference type="InterPro" id="IPR030918">
    <property type="entry name" value="PT_fungal_PKS"/>
</dbReference>
<evidence type="ECO:0000313" key="9">
    <source>
        <dbReference type="EMBL" id="KAH7027016.1"/>
    </source>
</evidence>
<dbReference type="EMBL" id="JAGTJR010000053">
    <property type="protein sequence ID" value="KAH7027016.1"/>
    <property type="molecule type" value="Genomic_DNA"/>
</dbReference>
<name>A0ABQ8FU85_9PEZI</name>
<dbReference type="Pfam" id="PF22621">
    <property type="entry name" value="CurL-like_PKS_C"/>
    <property type="match status" value="1"/>
</dbReference>
<dbReference type="PANTHER" id="PTHR43775:SF37">
    <property type="entry name" value="SI:DKEY-61P9.11"/>
    <property type="match status" value="1"/>
</dbReference>
<dbReference type="PROSITE" id="PS52019">
    <property type="entry name" value="PKS_MFAS_DH"/>
    <property type="match status" value="1"/>
</dbReference>
<dbReference type="Gene3D" id="3.10.129.110">
    <property type="entry name" value="Polyketide synthase dehydratase"/>
    <property type="match status" value="1"/>
</dbReference>
<dbReference type="Gene3D" id="3.40.47.10">
    <property type="match status" value="1"/>
</dbReference>
<organism evidence="9 10">
    <name type="scientific">Macrophomina phaseolina</name>
    <dbReference type="NCBI Taxonomy" id="35725"/>
    <lineage>
        <taxon>Eukaryota</taxon>
        <taxon>Fungi</taxon>
        <taxon>Dikarya</taxon>
        <taxon>Ascomycota</taxon>
        <taxon>Pezizomycotina</taxon>
        <taxon>Dothideomycetes</taxon>
        <taxon>Dothideomycetes incertae sedis</taxon>
        <taxon>Botryosphaeriales</taxon>
        <taxon>Botryosphaeriaceae</taxon>
        <taxon>Macrophomina</taxon>
    </lineage>
</organism>
<evidence type="ECO:0000259" key="8">
    <source>
        <dbReference type="PROSITE" id="PS52019"/>
    </source>
</evidence>
<dbReference type="InterPro" id="IPR001227">
    <property type="entry name" value="Ac_transferase_dom_sf"/>
</dbReference>
<evidence type="ECO:0000259" key="7">
    <source>
        <dbReference type="PROSITE" id="PS52004"/>
    </source>
</evidence>
<dbReference type="SUPFAM" id="SSF52151">
    <property type="entry name" value="FabD/lysophospholipase-like"/>
    <property type="match status" value="1"/>
</dbReference>
<feature type="region of interest" description="Disordered" evidence="5">
    <location>
        <begin position="1597"/>
        <end position="1652"/>
    </location>
</feature>
<dbReference type="PROSITE" id="PS50075">
    <property type="entry name" value="CARRIER"/>
    <property type="match status" value="1"/>
</dbReference>
<dbReference type="Pfam" id="PF00109">
    <property type="entry name" value="ketoacyl-synt"/>
    <property type="match status" value="1"/>
</dbReference>
<dbReference type="InterPro" id="IPR042104">
    <property type="entry name" value="PKS_dehydratase_sf"/>
</dbReference>
<feature type="region of interest" description="C-terminal hotdog fold" evidence="4">
    <location>
        <begin position="1435"/>
        <end position="1589"/>
    </location>
</feature>
<keyword evidence="3" id="KW-0808">Transferase</keyword>
<dbReference type="SMART" id="SM00827">
    <property type="entry name" value="PKS_AT"/>
    <property type="match status" value="1"/>
</dbReference>
<dbReference type="NCBIfam" id="TIGR04532">
    <property type="entry name" value="PT_fungal_PKS"/>
    <property type="match status" value="1"/>
</dbReference>
<dbReference type="InterPro" id="IPR050091">
    <property type="entry name" value="PKS_NRPS_Biosynth_Enz"/>
</dbReference>
<evidence type="ECO:0000259" key="6">
    <source>
        <dbReference type="PROSITE" id="PS50075"/>
    </source>
</evidence>
<dbReference type="Proteomes" id="UP000774617">
    <property type="component" value="Unassembled WGS sequence"/>
</dbReference>
<dbReference type="SUPFAM" id="SSF55048">
    <property type="entry name" value="Probable ACP-binding domain of malonyl-CoA ACP transacylase"/>
    <property type="match status" value="1"/>
</dbReference>
<protein>
    <submittedName>
        <fullName evidence="9">Polyketide synthase</fullName>
    </submittedName>
</protein>
<dbReference type="SMART" id="SM00825">
    <property type="entry name" value="PKS_KS"/>
    <property type="match status" value="1"/>
</dbReference>
<comment type="caution">
    <text evidence="9">The sequence shown here is derived from an EMBL/GenBank/DDBJ whole genome shotgun (WGS) entry which is preliminary data.</text>
</comment>
<dbReference type="InterPro" id="IPR020841">
    <property type="entry name" value="PKS_Beta-ketoAc_synthase_dom"/>
</dbReference>
<dbReference type="Gene3D" id="3.40.50.1820">
    <property type="entry name" value="alpha/beta hydrolase"/>
    <property type="match status" value="1"/>
</dbReference>
<evidence type="ECO:0000256" key="5">
    <source>
        <dbReference type="SAM" id="MobiDB-lite"/>
    </source>
</evidence>
<dbReference type="SUPFAM" id="SSF47336">
    <property type="entry name" value="ACP-like"/>
    <property type="match status" value="1"/>
</dbReference>
<keyword evidence="1" id="KW-0596">Phosphopantetheine</keyword>
<dbReference type="Pfam" id="PF02801">
    <property type="entry name" value="Ketoacyl-synt_C"/>
    <property type="match status" value="1"/>
</dbReference>
<dbReference type="Gene3D" id="3.40.366.10">
    <property type="entry name" value="Malonyl-Coenzyme A Acyl Carrier Protein, domain 2"/>
    <property type="match status" value="2"/>
</dbReference>
<dbReference type="InterPro" id="IPR016039">
    <property type="entry name" value="Thiolase-like"/>
</dbReference>
<dbReference type="InterPro" id="IPR020806">
    <property type="entry name" value="PKS_PP-bd"/>
</dbReference>
<keyword evidence="2" id="KW-0597">Phosphoprotein</keyword>
<dbReference type="InterPro" id="IPR049900">
    <property type="entry name" value="PKS_mFAS_DH"/>
</dbReference>
<dbReference type="InterPro" id="IPR016035">
    <property type="entry name" value="Acyl_Trfase/lysoPLipase"/>
</dbReference>
<dbReference type="InterPro" id="IPR049551">
    <property type="entry name" value="PKS_DH_C"/>
</dbReference>
<dbReference type="InterPro" id="IPR014031">
    <property type="entry name" value="Ketoacyl_synth_C"/>
</dbReference>
<dbReference type="PANTHER" id="PTHR43775">
    <property type="entry name" value="FATTY ACID SYNTHASE"/>
    <property type="match status" value="1"/>
</dbReference>
<dbReference type="InterPro" id="IPR014043">
    <property type="entry name" value="Acyl_transferase_dom"/>
</dbReference>
<dbReference type="InterPro" id="IPR032088">
    <property type="entry name" value="SAT"/>
</dbReference>
<evidence type="ECO:0000313" key="10">
    <source>
        <dbReference type="Proteomes" id="UP000774617"/>
    </source>
</evidence>
<sequence>MGKPVHLLIFGDHASEKLPSIQDLVRQSKSSPNARRFLQEATDVVQLEYSKISNREHGWKGSFDSLLALAEENTGNPNGMLAAVLMCIGRLGKLIVYAENDPSVLGSTEDPVEVIGFCTGLLPAAAVLAARDTSDLLRLAPEIIRVTFRLAYEIWRRMKLVDDPYASWTETYIGLAPDRAQAILDEFHQSQNTPTVRKVAIGIVAQNWLSLFGAPSSLARLRDWSPEIRSLPHLTTYGSGCVHTKYMPKIDAAKVLADSPILQFPIHHDKAKMACPRPSGRYESSTLGDLLGDVVNEIAHEVLSVDRTIECCVSRLDRARTVTIAALGPTSHEAALQKALKTAGIAHEMASCEASVGREGLRGGLDSIAIVGMAGRFPENETVEGFWQDLLAAKCHIKKAPESRFKVDEYYDPSLQEKNSTSAQHGAWIKDPGLFDHKLFNISPREAGQIDPIHRLLLTVSYEALQAAGYSPNRSPSSSTSRIATYFGQLAEDWHDIIHQEGTDIYYVPGIARAFGPSRLNYHYKWGGGSYAVDSACASSMTAIILACEALKARSCDTALAGGGNLMLTPVPFSGLSRSGMLSPTGGCRAFHDDADGYARGEGVGVVVLKRLEDALAENDNILGVIRGAVRMYSTTTTSITHPSHTSQERAYREALRQQCLDPADICYVEMHGTGTQAGDLAEMTSVVNVLARGPKRRQDNPLTVGTVKAAVGHGEGAAGVIALIKTLLMLRHRVIPPQPGWPFTLNRRFPALGPLNVRIATAALPLAPNARGDGKARLLVNALDASGGESCLVVEEPPPAVPRAEDPRSHHVVAVSGRSGFSLQANRQRLLAFLEANPHTPLADLAYTTTARRLHEPLRAAYVGGSTADVAQQLRNACRRGGAAPARPPPACRCVFVFTGQGSQYAGMGARLFHECAAVRELLLGCQDMATAMGLPRFVHVIADASTDLASAGAARTQLAVVALEIAVARALQSWGVVPDVVVGHSLGEYAALCTAGVLSVSDTLFLVGQRALLLETRLQRGTHAMLAAAAGRGELAAAVAEAQLQRSCELACFNAPRSTVVSGPLQDVEALQRRLASRAVKTSLLRVPYGFHSAQVQPIVDEFKAIARAAVFSAPAVPFVSALTGQVERDAVGPDYLARQAREPVNFVGALQACEAAGLLGRGGAAALWLEIGPDAQCLGLARKTLQLPASRLLPALRRGEDNWRTVSAVLAAAYESNVAVDWPEYHRHCERSLRLVDLPTYAFDYRNFWTPFKEPAKAMAGAPLALSWFPTTSVQAVEQETMADGGQITATFASDSSEPSLLAAIEGHVVDGHVVCPMSILADMALTATKYCHVRLHPARQTPALSVHDISMESAVVLPRAGPKPVICTTAVLRSDHNTASITFHSRHAAGKGKVHGTCKVVLADSAAWVPSFDESAFLIDSRIAALRDQAAAGNAHLARKSIAYKLFAKTAVVYSAGYRGMDEVVFSDASRDAFSTVKLPPNPGPGRFLANPYWVDALTHLGGFLLNATQPSDDASSIFMATGFKSWRFVGDELSPDKTYTTYVSMRDEPGTPFVAGNCYVFDGDRLVQVLSGLRFQKLRKAVLSALLGAAAGSGGANRSVLSPEPAGHDISTARGTHASWQPAAARGAPRHSANKAQSTDGSSCFEEEDSGYMSDLTASGGIDHDATAVADILAIVAQESGCGAEDMADEALFVDLGVDSLMAMSILALVAHRTGVDLPPTFFSEHGTVGAARAALLEQLALNARAESEAVADAELRSSCCPAAGRDDDDDDEDNDTNARPSSPHEHQHHDDRRATPPSPLNPPRSLLLQDVPSAHSTACLFLLADETGSATSYIQLPSLGGPHLCVYGIEPALSGTAKSSGAAPQQQQEDLASNSVTLEQLAGSCLAAIRAHQPSGPYLVGGASSGATLAFEVARLMLAAGEQVRGLLLVEPAATGSQVDERVGLKRLTAAQAAHARRVAAALNAHAMQPLPELPDRAVAILPAGDVDGAMAYWGELLGGGVECRCVDAPAGALLERRNVKLTGQLFLDAMEYFCNGGLLPLRAEPQ</sequence>
<dbReference type="SUPFAM" id="SSF53474">
    <property type="entry name" value="alpha/beta-Hydrolases"/>
    <property type="match status" value="1"/>
</dbReference>
<feature type="active site" description="Proton acceptor; for dehydratase activity" evidence="4">
    <location>
        <position position="1311"/>
    </location>
</feature>
<dbReference type="Gene3D" id="3.30.70.3290">
    <property type="match status" value="1"/>
</dbReference>
<feature type="active site" description="Proton donor; for dehydratase activity" evidence="4">
    <location>
        <position position="1500"/>
    </location>
</feature>
<feature type="region of interest" description="N-terminal hotdog fold" evidence="4">
    <location>
        <begin position="1278"/>
        <end position="1411"/>
    </location>
</feature>
<dbReference type="InterPro" id="IPR036736">
    <property type="entry name" value="ACP-like_sf"/>
</dbReference>
<reference evidence="9 10" key="1">
    <citation type="journal article" date="2021" name="Nat. Commun.">
        <title>Genetic determinants of endophytism in the Arabidopsis root mycobiome.</title>
        <authorList>
            <person name="Mesny F."/>
            <person name="Miyauchi S."/>
            <person name="Thiergart T."/>
            <person name="Pickel B."/>
            <person name="Atanasova L."/>
            <person name="Karlsson M."/>
            <person name="Huettel B."/>
            <person name="Barry K.W."/>
            <person name="Haridas S."/>
            <person name="Chen C."/>
            <person name="Bauer D."/>
            <person name="Andreopoulos W."/>
            <person name="Pangilinan J."/>
            <person name="LaButti K."/>
            <person name="Riley R."/>
            <person name="Lipzen A."/>
            <person name="Clum A."/>
            <person name="Drula E."/>
            <person name="Henrissat B."/>
            <person name="Kohler A."/>
            <person name="Grigoriev I.V."/>
            <person name="Martin F.M."/>
            <person name="Hacquard S."/>
        </authorList>
    </citation>
    <scope>NUCLEOTIDE SEQUENCE [LARGE SCALE GENOMIC DNA]</scope>
    <source>
        <strain evidence="9 10">MPI-SDFR-AT-0080</strain>
    </source>
</reference>
<dbReference type="InterPro" id="IPR001031">
    <property type="entry name" value="Thioesterase"/>
</dbReference>
<dbReference type="Pfam" id="PF14765">
    <property type="entry name" value="PS-DH"/>
    <property type="match status" value="1"/>
</dbReference>
<evidence type="ECO:0000256" key="1">
    <source>
        <dbReference type="ARBA" id="ARBA00022450"/>
    </source>
</evidence>
<proteinExistence type="predicted"/>
<dbReference type="Pfam" id="PF00698">
    <property type="entry name" value="Acyl_transf_1"/>
    <property type="match status" value="1"/>
</dbReference>
<dbReference type="InterPro" id="IPR018201">
    <property type="entry name" value="Ketoacyl_synth_AS"/>
</dbReference>
<dbReference type="InterPro" id="IPR009081">
    <property type="entry name" value="PP-bd_ACP"/>
</dbReference>
<dbReference type="SMART" id="SM00823">
    <property type="entry name" value="PKS_PP"/>
    <property type="match status" value="1"/>
</dbReference>
<dbReference type="PROSITE" id="PS52004">
    <property type="entry name" value="KS3_2"/>
    <property type="match status" value="1"/>
</dbReference>
<feature type="compositionally biased region" description="Acidic residues" evidence="5">
    <location>
        <begin position="1772"/>
        <end position="1781"/>
    </location>
</feature>
<dbReference type="Pfam" id="PF00550">
    <property type="entry name" value="PP-binding"/>
    <property type="match status" value="1"/>
</dbReference>
<gene>
    <name evidence="9" type="ORF">B0J12DRAFT_771176</name>
</gene>